<dbReference type="Gene3D" id="1.20.1250.20">
    <property type="entry name" value="MFS general substrate transporter like domains"/>
    <property type="match status" value="1"/>
</dbReference>
<feature type="transmembrane region" description="Helical" evidence="6">
    <location>
        <begin position="398"/>
        <end position="418"/>
    </location>
</feature>
<evidence type="ECO:0000313" key="7">
    <source>
        <dbReference type="EMBL" id="CZR70240.1"/>
    </source>
</evidence>
<gene>
    <name evidence="7" type="ORF">PAC_20141</name>
</gene>
<feature type="transmembrane region" description="Helical" evidence="6">
    <location>
        <begin position="318"/>
        <end position="336"/>
    </location>
</feature>
<dbReference type="InterPro" id="IPR011701">
    <property type="entry name" value="MFS"/>
</dbReference>
<evidence type="ECO:0000256" key="6">
    <source>
        <dbReference type="SAM" id="Phobius"/>
    </source>
</evidence>
<keyword evidence="8" id="KW-1185">Reference proteome</keyword>
<keyword evidence="4 6" id="KW-1133">Transmembrane helix</keyword>
<dbReference type="GO" id="GO:0005886">
    <property type="term" value="C:plasma membrane"/>
    <property type="evidence" value="ECO:0007669"/>
    <property type="project" value="TreeGrafter"/>
</dbReference>
<feature type="transmembrane region" description="Helical" evidence="6">
    <location>
        <begin position="56"/>
        <end position="77"/>
    </location>
</feature>
<evidence type="ECO:0000256" key="1">
    <source>
        <dbReference type="ARBA" id="ARBA00004141"/>
    </source>
</evidence>
<evidence type="ECO:0008006" key="9">
    <source>
        <dbReference type="Google" id="ProtNLM"/>
    </source>
</evidence>
<evidence type="ECO:0000313" key="8">
    <source>
        <dbReference type="Proteomes" id="UP000184330"/>
    </source>
</evidence>
<keyword evidence="5 6" id="KW-0472">Membrane</keyword>
<feature type="transmembrane region" description="Helical" evidence="6">
    <location>
        <begin position="430"/>
        <end position="451"/>
    </location>
</feature>
<keyword evidence="3 6" id="KW-0812">Transmembrane</keyword>
<proteinExistence type="predicted"/>
<comment type="subcellular location">
    <subcellularLocation>
        <location evidence="1">Membrane</location>
        <topology evidence="1">Multi-pass membrane protein</topology>
    </subcellularLocation>
</comment>
<dbReference type="PANTHER" id="PTHR23502">
    <property type="entry name" value="MAJOR FACILITATOR SUPERFAMILY"/>
    <property type="match status" value="1"/>
</dbReference>
<evidence type="ECO:0000256" key="4">
    <source>
        <dbReference type="ARBA" id="ARBA00022989"/>
    </source>
</evidence>
<accession>A0A1L7XZ48</accession>
<dbReference type="Proteomes" id="UP000184330">
    <property type="component" value="Unassembled WGS sequence"/>
</dbReference>
<feature type="transmembrane region" description="Helical" evidence="6">
    <location>
        <begin position="184"/>
        <end position="202"/>
    </location>
</feature>
<dbReference type="InterPro" id="IPR036259">
    <property type="entry name" value="MFS_trans_sf"/>
</dbReference>
<feature type="transmembrane region" description="Helical" evidence="6">
    <location>
        <begin position="150"/>
        <end position="172"/>
    </location>
</feature>
<evidence type="ECO:0000256" key="3">
    <source>
        <dbReference type="ARBA" id="ARBA00022692"/>
    </source>
</evidence>
<reference evidence="7 8" key="1">
    <citation type="submission" date="2016-03" db="EMBL/GenBank/DDBJ databases">
        <authorList>
            <person name="Ploux O."/>
        </authorList>
    </citation>
    <scope>NUCLEOTIDE SEQUENCE [LARGE SCALE GENOMIC DNA]</scope>
    <source>
        <strain evidence="7 8">UAMH 11012</strain>
    </source>
</reference>
<dbReference type="PANTHER" id="PTHR23502:SF132">
    <property type="entry name" value="POLYAMINE TRANSPORTER 2-RELATED"/>
    <property type="match status" value="1"/>
</dbReference>
<protein>
    <recommendedName>
        <fullName evidence="9">Major facilitator superfamily (MFS) profile domain-containing protein</fullName>
    </recommendedName>
</protein>
<keyword evidence="2" id="KW-0813">Transport</keyword>
<dbReference type="STRING" id="576137.A0A1L7XZ48"/>
<dbReference type="AlphaFoldDB" id="A0A1L7XZ48"/>
<evidence type="ECO:0000256" key="2">
    <source>
        <dbReference type="ARBA" id="ARBA00022448"/>
    </source>
</evidence>
<feature type="transmembrane region" description="Helical" evidence="6">
    <location>
        <begin position="214"/>
        <end position="234"/>
    </location>
</feature>
<dbReference type="Pfam" id="PF07690">
    <property type="entry name" value="MFS_1"/>
    <property type="match status" value="1"/>
</dbReference>
<feature type="transmembrane region" description="Helical" evidence="6">
    <location>
        <begin position="463"/>
        <end position="485"/>
    </location>
</feature>
<feature type="transmembrane region" description="Helical" evidence="6">
    <location>
        <begin position="356"/>
        <end position="378"/>
    </location>
</feature>
<dbReference type="EMBL" id="FJOG01000111">
    <property type="protein sequence ID" value="CZR70240.1"/>
    <property type="molecule type" value="Genomic_DNA"/>
</dbReference>
<feature type="transmembrane region" description="Helical" evidence="6">
    <location>
        <begin position="497"/>
        <end position="515"/>
    </location>
</feature>
<evidence type="ECO:0000256" key="5">
    <source>
        <dbReference type="ARBA" id="ARBA00023136"/>
    </source>
</evidence>
<dbReference type="SUPFAM" id="SSF103473">
    <property type="entry name" value="MFS general substrate transporter"/>
    <property type="match status" value="1"/>
</dbReference>
<dbReference type="OrthoDB" id="268400at2759"/>
<dbReference type="GO" id="GO:0022857">
    <property type="term" value="F:transmembrane transporter activity"/>
    <property type="evidence" value="ECO:0007669"/>
    <property type="project" value="InterPro"/>
</dbReference>
<feature type="transmembrane region" description="Helical" evidence="6">
    <location>
        <begin position="97"/>
        <end position="118"/>
    </location>
</feature>
<sequence>MADASSASFVLPRPQSGDLSGSVYLIAANGSMLNLPMPSTSPRDPLNWSFDKRVRAFVSMIFFTVVALAEVEGPSLMLAGLSQEYASEETRPFHLDLLLSAPTLFKGIGAFVWIPLSLAVGRRPVFLLCTIILLFATVLAIVSGNLYVRLVSVCLQGLSVGISSSTMLLMAIDLTFIHQRPQAIAIFMSLGPFPALLVLSVVPRITNGVLNWRTFYLMFMIPCITAVVLAFLFYPETYFLRPAVAFDGRVLVQSATEKVKVYEDWEKVPGGKTLPDMPATSKWSATIKELKIWGKTESGWEAMWACYPQILLCMVNPLVFWVALLHAIVFGSLMSIGETYYTTLSGAPYFLPNNTIALVNLGAAFGVLLAWPTAGLMISMISRHLAINNRGIRDAEHFLPAFVVPIISGIASVTLYGLTVENKWHPAWVYIAYTLNGLSVSSLAVANTLWITEAFPRWAAPALAVLGGWSYIASFGTSYAIFPWIKSQGYARMNIEIALMIFVVGGMIVPVAFWGKSVRQYIHGRLGMNEAGALRPQ</sequence>
<feature type="transmembrane region" description="Helical" evidence="6">
    <location>
        <begin position="125"/>
        <end position="144"/>
    </location>
</feature>
<organism evidence="7 8">
    <name type="scientific">Phialocephala subalpina</name>
    <dbReference type="NCBI Taxonomy" id="576137"/>
    <lineage>
        <taxon>Eukaryota</taxon>
        <taxon>Fungi</taxon>
        <taxon>Dikarya</taxon>
        <taxon>Ascomycota</taxon>
        <taxon>Pezizomycotina</taxon>
        <taxon>Leotiomycetes</taxon>
        <taxon>Helotiales</taxon>
        <taxon>Mollisiaceae</taxon>
        <taxon>Phialocephala</taxon>
        <taxon>Phialocephala fortinii species complex</taxon>
    </lineage>
</organism>
<name>A0A1L7XZ48_9HELO</name>